<name>A0A1G8V682_9ACTN</name>
<feature type="compositionally biased region" description="Basic and acidic residues" evidence="1">
    <location>
        <begin position="153"/>
        <end position="162"/>
    </location>
</feature>
<dbReference type="EMBL" id="FNFF01000001">
    <property type="protein sequence ID" value="SDJ61364.1"/>
    <property type="molecule type" value="Genomic_DNA"/>
</dbReference>
<evidence type="ECO:0000256" key="1">
    <source>
        <dbReference type="SAM" id="MobiDB-lite"/>
    </source>
</evidence>
<feature type="chain" id="PRO_5011501095" description="Membrane lipoprotein" evidence="2">
    <location>
        <begin position="26"/>
        <end position="200"/>
    </location>
</feature>
<feature type="signal peptide" evidence="2">
    <location>
        <begin position="1"/>
        <end position="25"/>
    </location>
</feature>
<gene>
    <name evidence="3" type="ORF">SAMN05421806_1011270</name>
</gene>
<evidence type="ECO:0000313" key="3">
    <source>
        <dbReference type="EMBL" id="SDJ61364.1"/>
    </source>
</evidence>
<dbReference type="AlphaFoldDB" id="A0A1G8V682"/>
<proteinExistence type="predicted"/>
<accession>A0A1G8V682</accession>
<keyword evidence="4" id="KW-1185">Reference proteome</keyword>
<sequence>MNRLARYAPAALLPLLLTACGTESAGSGGPAPDRAALEARAQAAQIDIAKVYVTEAEGFELASQSVGVVGADGFQATYIRKDTPAAQLTLSVDAGTMDAASCPGPESARCERDGEHWYRSTDAGHAYVLPVDGVLVRLSADRSAVDRETLREAAEKAHRASDAELDAVLPESSGGTGGVERGDLPAEGDGAPQDPPGAGG</sequence>
<dbReference type="STRING" id="417292.SAMN05421806_1011270"/>
<dbReference type="PROSITE" id="PS51257">
    <property type="entry name" value="PROKAR_LIPOPROTEIN"/>
    <property type="match status" value="1"/>
</dbReference>
<protein>
    <recommendedName>
        <fullName evidence="5">Membrane lipoprotein</fullName>
    </recommendedName>
</protein>
<dbReference type="Proteomes" id="UP000199155">
    <property type="component" value="Unassembled WGS sequence"/>
</dbReference>
<keyword evidence="2" id="KW-0732">Signal</keyword>
<dbReference type="OrthoDB" id="4828536at2"/>
<dbReference type="RefSeq" id="WP_093607605.1">
    <property type="nucleotide sequence ID" value="NZ_FNFF01000001.1"/>
</dbReference>
<reference evidence="3 4" key="1">
    <citation type="submission" date="2016-10" db="EMBL/GenBank/DDBJ databases">
        <authorList>
            <person name="de Groot N.N."/>
        </authorList>
    </citation>
    <scope>NUCLEOTIDE SEQUENCE [LARGE SCALE GENOMIC DNA]</scope>
    <source>
        <strain evidence="3 4">CGMCC 4.5727</strain>
    </source>
</reference>
<evidence type="ECO:0008006" key="5">
    <source>
        <dbReference type="Google" id="ProtNLM"/>
    </source>
</evidence>
<evidence type="ECO:0000256" key="2">
    <source>
        <dbReference type="SAM" id="SignalP"/>
    </source>
</evidence>
<feature type="region of interest" description="Disordered" evidence="1">
    <location>
        <begin position="153"/>
        <end position="200"/>
    </location>
</feature>
<organism evidence="3 4">
    <name type="scientific">Streptomyces indicus</name>
    <dbReference type="NCBI Taxonomy" id="417292"/>
    <lineage>
        <taxon>Bacteria</taxon>
        <taxon>Bacillati</taxon>
        <taxon>Actinomycetota</taxon>
        <taxon>Actinomycetes</taxon>
        <taxon>Kitasatosporales</taxon>
        <taxon>Streptomycetaceae</taxon>
        <taxon>Streptomyces</taxon>
    </lineage>
</organism>
<evidence type="ECO:0000313" key="4">
    <source>
        <dbReference type="Proteomes" id="UP000199155"/>
    </source>
</evidence>